<dbReference type="InterPro" id="IPR051266">
    <property type="entry name" value="CLCR"/>
</dbReference>
<proteinExistence type="predicted"/>
<dbReference type="Gene3D" id="3.40.50.410">
    <property type="entry name" value="von Willebrand factor, type A domain"/>
    <property type="match status" value="1"/>
</dbReference>
<dbReference type="PROSITE" id="PS50234">
    <property type="entry name" value="VWFA"/>
    <property type="match status" value="1"/>
</dbReference>
<dbReference type="Gene3D" id="2.60.40.1120">
    <property type="entry name" value="Carboxypeptidase-like, regulatory domain"/>
    <property type="match status" value="1"/>
</dbReference>
<dbReference type="InterPro" id="IPR036465">
    <property type="entry name" value="vWFA_dom_sf"/>
</dbReference>
<dbReference type="HOGENOM" id="CLU_019123_2_2_10"/>
<dbReference type="InterPro" id="IPR002035">
    <property type="entry name" value="VWF_A"/>
</dbReference>
<dbReference type="OrthoDB" id="9805121at2"/>
<dbReference type="Proteomes" id="UP000007590">
    <property type="component" value="Chromosome"/>
</dbReference>
<dbReference type="AlphaFoldDB" id="H8KM19"/>
<dbReference type="InterPro" id="IPR021908">
    <property type="entry name" value="YfbK_C"/>
</dbReference>
<dbReference type="SUPFAM" id="SSF49464">
    <property type="entry name" value="Carboxypeptidase regulatory domain-like"/>
    <property type="match status" value="1"/>
</dbReference>
<name>H8KM19_SOLCM</name>
<evidence type="ECO:0000259" key="1">
    <source>
        <dbReference type="PROSITE" id="PS50234"/>
    </source>
</evidence>
<dbReference type="Pfam" id="PF00092">
    <property type="entry name" value="VWA"/>
    <property type="match status" value="1"/>
</dbReference>
<dbReference type="PROSITE" id="PS51257">
    <property type="entry name" value="PROKAR_LIPOPROTEIN"/>
    <property type="match status" value="1"/>
</dbReference>
<dbReference type="Pfam" id="PF12034">
    <property type="entry name" value="YfbK_C"/>
    <property type="match status" value="1"/>
</dbReference>
<accession>H8KM19</accession>
<dbReference type="PANTHER" id="PTHR10579">
    <property type="entry name" value="CALCIUM-ACTIVATED CHLORIDE CHANNEL REGULATOR"/>
    <property type="match status" value="1"/>
</dbReference>
<dbReference type="Pfam" id="PF12450">
    <property type="entry name" value="vWF_A"/>
    <property type="match status" value="1"/>
</dbReference>
<protein>
    <submittedName>
        <fullName evidence="2">Uncharacterized protein containing a von Willebrand factor type A (VWA) domain</fullName>
    </submittedName>
</protein>
<dbReference type="EMBL" id="CP003349">
    <property type="protein sequence ID" value="AFD08941.1"/>
    <property type="molecule type" value="Genomic_DNA"/>
</dbReference>
<evidence type="ECO:0000313" key="2">
    <source>
        <dbReference type="EMBL" id="AFD08941.1"/>
    </source>
</evidence>
<dbReference type="RefSeq" id="WP_014682164.1">
    <property type="nucleotide sequence ID" value="NC_017770.1"/>
</dbReference>
<dbReference type="KEGG" id="scn:Solca_3946"/>
<dbReference type="eggNOG" id="COG2304">
    <property type="taxonomic scope" value="Bacteria"/>
</dbReference>
<dbReference type="InterPro" id="IPR022156">
    <property type="entry name" value="Uncharacterised_YfbK_N"/>
</dbReference>
<dbReference type="PANTHER" id="PTHR10579:SF43">
    <property type="entry name" value="ZINC FINGER (C3HC4-TYPE RING FINGER) FAMILY PROTEIN"/>
    <property type="match status" value="1"/>
</dbReference>
<dbReference type="SUPFAM" id="SSF53300">
    <property type="entry name" value="vWA-like"/>
    <property type="match status" value="1"/>
</dbReference>
<dbReference type="CDD" id="cd01465">
    <property type="entry name" value="vWA_subgroup"/>
    <property type="match status" value="1"/>
</dbReference>
<reference evidence="2" key="1">
    <citation type="submission" date="2012-02" db="EMBL/GenBank/DDBJ databases">
        <title>The complete genome of Solitalea canadensis DSM 3403.</title>
        <authorList>
            <consortium name="US DOE Joint Genome Institute (JGI-PGF)"/>
            <person name="Lucas S."/>
            <person name="Copeland A."/>
            <person name="Lapidus A."/>
            <person name="Glavina del Rio T."/>
            <person name="Dalin E."/>
            <person name="Tice H."/>
            <person name="Bruce D."/>
            <person name="Goodwin L."/>
            <person name="Pitluck S."/>
            <person name="Peters L."/>
            <person name="Ovchinnikova G."/>
            <person name="Lu M."/>
            <person name="Kyrpides N."/>
            <person name="Mavromatis K."/>
            <person name="Ivanova N."/>
            <person name="Brettin T."/>
            <person name="Detter J.C."/>
            <person name="Han C."/>
            <person name="Larimer F."/>
            <person name="Land M."/>
            <person name="Hauser L."/>
            <person name="Markowitz V."/>
            <person name="Cheng J.-F."/>
            <person name="Hugenholtz P."/>
            <person name="Woyke T."/>
            <person name="Wu D."/>
            <person name="Spring S."/>
            <person name="Schroeder M."/>
            <person name="Kopitz M."/>
            <person name="Brambilla E."/>
            <person name="Klenk H.-P."/>
            <person name="Eisen J.A."/>
        </authorList>
    </citation>
    <scope>NUCLEOTIDE SEQUENCE</scope>
    <source>
        <strain evidence="2">DSM 3403</strain>
    </source>
</reference>
<organism evidence="2 3">
    <name type="scientific">Solitalea canadensis (strain ATCC 29591 / DSM 3403 / JCM 21819 / LMG 8368 / NBRC 15130 / NCIMB 12057 / USAM 9D)</name>
    <name type="common">Flexibacter canadensis</name>
    <dbReference type="NCBI Taxonomy" id="929556"/>
    <lineage>
        <taxon>Bacteria</taxon>
        <taxon>Pseudomonadati</taxon>
        <taxon>Bacteroidota</taxon>
        <taxon>Sphingobacteriia</taxon>
        <taxon>Sphingobacteriales</taxon>
        <taxon>Sphingobacteriaceae</taxon>
        <taxon>Solitalea</taxon>
    </lineage>
</organism>
<evidence type="ECO:0000313" key="3">
    <source>
        <dbReference type="Proteomes" id="UP000007590"/>
    </source>
</evidence>
<dbReference type="InterPro" id="IPR008969">
    <property type="entry name" value="CarboxyPept-like_regulatory"/>
</dbReference>
<feature type="domain" description="VWFA" evidence="1">
    <location>
        <begin position="249"/>
        <end position="423"/>
    </location>
</feature>
<dbReference type="STRING" id="929556.Solca_3946"/>
<dbReference type="SMART" id="SM00327">
    <property type="entry name" value="VWA"/>
    <property type="match status" value="1"/>
</dbReference>
<gene>
    <name evidence="2" type="ordered locus">Solca_3946</name>
</gene>
<keyword evidence="3" id="KW-1185">Reference proteome</keyword>
<sequence>MRTSIHFFFLILLAIASSCSQSRTVKGRVTSAENGKLINRAEIQFEGSIVKSHTNKRGVFFIKATDSARKLTIKAKGYEPKELIIGNDSVVDVALVPEGYVMYEIAMPVKDSKVREEDQCKLKVASRTMVIAYDRHAENINTEDYSPIAENGFRLTSRNALSTFSIDVDNASYSNIRRFINTGQIPPVDAVRIEEMINYFNYDYGQPKGKDPVVIHTDVAECPWNPVHKLARIGIQTKNISAENLPPSNLVFLIDVSGSMEAANKLPLVVSAFKLLINQMRSQDKVSIVVYAGASGTVLNGVSGTEKMKISDALTQLKAGGSTAGGEGIQLAYKVARQNYIKGGNNRVILATDGDFNVGVSSDGELVSLIEEERKDNVFLSVLGFGMGNYKDNKLELLANKGNGNYAYIDGFSEARKVFVNEFGGTLFTLAKDVKLQVEFNPAVVKSYRLIGYENRLLNDEDFNNDKIDAGEIGSGQTVTALYEVIPVGVKSPLLPDIDSLKYQKNQNKASLNTTDLLTVKLRYKEPTGNEGKLMTNVLLDKNIPFTNASADFRFAASVAEFGMLLRSSPYKKGANYDHLISLASKSLNNDSEGYKSEFLKLVRSAKSLSTNNWISVIGEK</sequence>